<dbReference type="PANTHER" id="PTHR21047:SF2">
    <property type="entry name" value="THYMIDINE DIPHOSPHO-4-KETO-RHAMNOSE 3,5-EPIMERASE"/>
    <property type="match status" value="1"/>
</dbReference>
<dbReference type="Gene3D" id="2.60.120.10">
    <property type="entry name" value="Jelly Rolls"/>
    <property type="match status" value="1"/>
</dbReference>
<dbReference type="GO" id="GO:0000271">
    <property type="term" value="P:polysaccharide biosynthetic process"/>
    <property type="evidence" value="ECO:0007669"/>
    <property type="project" value="TreeGrafter"/>
</dbReference>
<dbReference type="GO" id="GO:0019305">
    <property type="term" value="P:dTDP-rhamnose biosynthetic process"/>
    <property type="evidence" value="ECO:0007669"/>
    <property type="project" value="UniProtKB-UniRule"/>
</dbReference>
<evidence type="ECO:0000256" key="2">
    <source>
        <dbReference type="PIRSR" id="PIRSR600888-3"/>
    </source>
</evidence>
<comment type="similarity">
    <text evidence="3">Belongs to the dTDP-4-dehydrorhamnose 3,5-epimerase family.</text>
</comment>
<dbReference type="STRING" id="1619142.UV26_C0036G0001"/>
<dbReference type="EC" id="5.1.3.13" evidence="3"/>
<feature type="active site" description="Proton acceptor" evidence="1">
    <location>
        <position position="60"/>
    </location>
</feature>
<dbReference type="InterPro" id="IPR014710">
    <property type="entry name" value="RmlC-like_jellyroll"/>
</dbReference>
<dbReference type="Pfam" id="PF00908">
    <property type="entry name" value="dTDP_sugar_isom"/>
    <property type="match status" value="1"/>
</dbReference>
<sequence>MPFTIQANEPMLIISKVFEDDRGYFFETYKKTDFEKIGIKEDFVQDNLSYSVQGVLRGLHYQMDPAAQGKLVMCLKGKVLDVTVDIRKGSPSYGKWRADVLTEKGGHMLYVPPGFAHGFLTLSKSAIFLYKCTKEYNPDADRGIIWNDPEIGVDWQIKKPILSLKDQKHPTLKDADNNFIY</sequence>
<evidence type="ECO:0000256" key="1">
    <source>
        <dbReference type="PIRSR" id="PIRSR600888-1"/>
    </source>
</evidence>
<dbReference type="SUPFAM" id="SSF51182">
    <property type="entry name" value="RmlC-like cupins"/>
    <property type="match status" value="1"/>
</dbReference>
<name>A0A0G1ACU8_UNCKA</name>
<dbReference type="InterPro" id="IPR011051">
    <property type="entry name" value="RmlC_Cupin_sf"/>
</dbReference>
<dbReference type="GO" id="GO:0005829">
    <property type="term" value="C:cytosol"/>
    <property type="evidence" value="ECO:0007669"/>
    <property type="project" value="TreeGrafter"/>
</dbReference>
<dbReference type="CDD" id="cd00438">
    <property type="entry name" value="cupin_RmlC"/>
    <property type="match status" value="1"/>
</dbReference>
<dbReference type="PATRIC" id="fig|1619142.3.peg.816"/>
<feature type="site" description="Participates in a stacking interaction with the thymidine ring of dTDP-4-oxo-6-deoxyglucose" evidence="2">
    <location>
        <position position="136"/>
    </location>
</feature>
<evidence type="ECO:0000313" key="4">
    <source>
        <dbReference type="EMBL" id="KKS58867.1"/>
    </source>
</evidence>
<dbReference type="Proteomes" id="UP000034678">
    <property type="component" value="Unassembled WGS sequence"/>
</dbReference>
<dbReference type="GO" id="GO:0008830">
    <property type="term" value="F:dTDP-4-dehydrorhamnose 3,5-epimerase activity"/>
    <property type="evidence" value="ECO:0007669"/>
    <property type="project" value="UniProtKB-UniRule"/>
</dbReference>
<dbReference type="AlphaFoldDB" id="A0A0G1ACU8"/>
<dbReference type="InterPro" id="IPR000888">
    <property type="entry name" value="RmlC-like"/>
</dbReference>
<gene>
    <name evidence="4" type="ORF">UV26_C0036G0001</name>
</gene>
<reference evidence="4 5" key="1">
    <citation type="journal article" date="2015" name="Nature">
        <title>rRNA introns, odd ribosomes, and small enigmatic genomes across a large radiation of phyla.</title>
        <authorList>
            <person name="Brown C.T."/>
            <person name="Hug L.A."/>
            <person name="Thomas B.C."/>
            <person name="Sharon I."/>
            <person name="Castelle C.J."/>
            <person name="Singh A."/>
            <person name="Wilkins M.J."/>
            <person name="Williams K.H."/>
            <person name="Banfield J.F."/>
        </authorList>
    </citation>
    <scope>NUCLEOTIDE SEQUENCE [LARGE SCALE GENOMIC DNA]</scope>
</reference>
<comment type="function">
    <text evidence="3">Catalyzes the epimerization of the C3' and C5'positions of dTDP-6-deoxy-D-xylo-4-hexulose, forming dTDP-6-deoxy-L-lyxo-4-hexulose.</text>
</comment>
<organism evidence="4 5">
    <name type="scientific">candidate division WWE3 bacterium GW2011_GWF2_42_42</name>
    <dbReference type="NCBI Taxonomy" id="1619142"/>
    <lineage>
        <taxon>Bacteria</taxon>
        <taxon>Katanobacteria</taxon>
    </lineage>
</organism>
<evidence type="ECO:0000313" key="5">
    <source>
        <dbReference type="Proteomes" id="UP000034678"/>
    </source>
</evidence>
<comment type="subunit">
    <text evidence="3">Homodimer.</text>
</comment>
<dbReference type="EMBL" id="LCDU01000036">
    <property type="protein sequence ID" value="KKS58867.1"/>
    <property type="molecule type" value="Genomic_DNA"/>
</dbReference>
<dbReference type="PANTHER" id="PTHR21047">
    <property type="entry name" value="DTDP-6-DEOXY-D-GLUCOSE-3,5 EPIMERASE"/>
    <property type="match status" value="1"/>
</dbReference>
<proteinExistence type="inferred from homology"/>
<dbReference type="UniPathway" id="UPA00124"/>
<keyword evidence="3" id="KW-0413">Isomerase</keyword>
<comment type="caution">
    <text evidence="4">The sequence shown here is derived from an EMBL/GenBank/DDBJ whole genome shotgun (WGS) entry which is preliminary data.</text>
</comment>
<feature type="active site" description="Proton donor" evidence="1">
    <location>
        <position position="130"/>
    </location>
</feature>
<protein>
    <recommendedName>
        <fullName evidence="3">dTDP-4-dehydrorhamnose 3,5-epimerase</fullName>
        <ecNumber evidence="3">5.1.3.13</ecNumber>
    </recommendedName>
    <alternativeName>
        <fullName evidence="3">Thymidine diphospho-4-keto-rhamnose 3,5-epimerase</fullName>
    </alternativeName>
</protein>
<accession>A0A0G1ACU8</accession>
<evidence type="ECO:0000256" key="3">
    <source>
        <dbReference type="RuleBase" id="RU364069"/>
    </source>
</evidence>
<dbReference type="NCBIfam" id="TIGR01221">
    <property type="entry name" value="rmlC"/>
    <property type="match status" value="1"/>
</dbReference>
<comment type="catalytic activity">
    <reaction evidence="3">
        <text>dTDP-4-dehydro-6-deoxy-alpha-D-glucose = dTDP-4-dehydro-beta-L-rhamnose</text>
        <dbReference type="Rhea" id="RHEA:16969"/>
        <dbReference type="ChEBI" id="CHEBI:57649"/>
        <dbReference type="ChEBI" id="CHEBI:62830"/>
        <dbReference type="EC" id="5.1.3.13"/>
    </reaction>
</comment>
<comment type="pathway">
    <text evidence="3">Carbohydrate biosynthesis; dTDP-L-rhamnose biosynthesis.</text>
</comment>